<dbReference type="Proteomes" id="UP000248553">
    <property type="component" value="Unassembled WGS sequence"/>
</dbReference>
<dbReference type="InterPro" id="IPR025668">
    <property type="entry name" value="Tnp_DDE_dom"/>
</dbReference>
<dbReference type="Pfam" id="PF13586">
    <property type="entry name" value="DDE_Tnp_1_2"/>
    <property type="match status" value="1"/>
</dbReference>
<dbReference type="PANTHER" id="PTHR30007:SF0">
    <property type="entry name" value="TRANSPOSASE"/>
    <property type="match status" value="1"/>
</dbReference>
<feature type="domain" description="Transposase DDE" evidence="1">
    <location>
        <begin position="22"/>
        <end position="67"/>
    </location>
</feature>
<protein>
    <submittedName>
        <fullName evidence="2">IS5/IS1182 family transposase</fullName>
    </submittedName>
</protein>
<evidence type="ECO:0000259" key="1">
    <source>
        <dbReference type="Pfam" id="PF13586"/>
    </source>
</evidence>
<gene>
    <name evidence="2" type="ORF">DLM85_17490</name>
</gene>
<feature type="non-terminal residue" evidence="2">
    <location>
        <position position="1"/>
    </location>
</feature>
<keyword evidence="3" id="KW-1185">Reference proteome</keyword>
<reference evidence="3" key="1">
    <citation type="submission" date="2018-05" db="EMBL/GenBank/DDBJ databases">
        <authorList>
            <person name="Nie L."/>
        </authorList>
    </citation>
    <scope>NUCLEOTIDE SEQUENCE [LARGE SCALE GENOMIC DNA]</scope>
    <source>
        <strain evidence="3">NL</strain>
    </source>
</reference>
<evidence type="ECO:0000313" key="3">
    <source>
        <dbReference type="Proteomes" id="UP000248553"/>
    </source>
</evidence>
<name>A0A328BBJ0_9BACT</name>
<accession>A0A328BBJ0</accession>
<dbReference type="EMBL" id="QHKM01000006">
    <property type="protein sequence ID" value="RAK64493.1"/>
    <property type="molecule type" value="Genomic_DNA"/>
</dbReference>
<comment type="caution">
    <text evidence="2">The sequence shown here is derived from an EMBL/GenBank/DDBJ whole genome shotgun (WGS) entry which is preliminary data.</text>
</comment>
<dbReference type="PANTHER" id="PTHR30007">
    <property type="entry name" value="PHP DOMAIN PROTEIN"/>
    <property type="match status" value="1"/>
</dbReference>
<proteinExistence type="predicted"/>
<organism evidence="2 3">
    <name type="scientific">Hymenobacter edaphi</name>
    <dbReference type="NCBI Taxonomy" id="2211146"/>
    <lineage>
        <taxon>Bacteria</taxon>
        <taxon>Pseudomonadati</taxon>
        <taxon>Bacteroidota</taxon>
        <taxon>Cytophagia</taxon>
        <taxon>Cytophagales</taxon>
        <taxon>Hymenobacteraceae</taxon>
        <taxon>Hymenobacter</taxon>
    </lineage>
</organism>
<dbReference type="AlphaFoldDB" id="A0A328BBJ0"/>
<evidence type="ECO:0000313" key="2">
    <source>
        <dbReference type="EMBL" id="RAK64493.1"/>
    </source>
</evidence>
<sequence>AADEAAAEHAIDLQVIAKPEGQKGFVLLPRRWVVERSFGWAARFRRLARDYERLAVTMQQFHFFAFVTLLLAKGVFKATSP</sequence>